<accession>A0A9D1KZ28</accession>
<evidence type="ECO:0000313" key="2">
    <source>
        <dbReference type="EMBL" id="HIU10170.1"/>
    </source>
</evidence>
<evidence type="ECO:0000256" key="1">
    <source>
        <dbReference type="SAM" id="Phobius"/>
    </source>
</evidence>
<dbReference type="InterPro" id="IPR043723">
    <property type="entry name" value="DUF5665"/>
</dbReference>
<reference evidence="2" key="1">
    <citation type="submission" date="2020-10" db="EMBL/GenBank/DDBJ databases">
        <authorList>
            <person name="Gilroy R."/>
        </authorList>
    </citation>
    <scope>NUCLEOTIDE SEQUENCE</scope>
    <source>
        <strain evidence="2">2830</strain>
    </source>
</reference>
<dbReference type="AlphaFoldDB" id="A0A9D1KZ28"/>
<evidence type="ECO:0000313" key="3">
    <source>
        <dbReference type="Proteomes" id="UP000824124"/>
    </source>
</evidence>
<name>A0A9D1KZ28_9FIRM</name>
<dbReference type="Pfam" id="PF18910">
    <property type="entry name" value="DUF5665"/>
    <property type="match status" value="1"/>
</dbReference>
<dbReference type="Proteomes" id="UP000824124">
    <property type="component" value="Unassembled WGS sequence"/>
</dbReference>
<dbReference type="EMBL" id="DVMH01000018">
    <property type="protein sequence ID" value="HIU10170.1"/>
    <property type="molecule type" value="Genomic_DNA"/>
</dbReference>
<keyword evidence="1" id="KW-1133">Transmembrane helix</keyword>
<keyword evidence="1" id="KW-0812">Transmembrane</keyword>
<gene>
    <name evidence="2" type="ORF">IAB00_02845</name>
</gene>
<reference evidence="2" key="2">
    <citation type="journal article" date="2021" name="PeerJ">
        <title>Extensive microbial diversity within the chicken gut microbiome revealed by metagenomics and culture.</title>
        <authorList>
            <person name="Gilroy R."/>
            <person name="Ravi A."/>
            <person name="Getino M."/>
            <person name="Pursley I."/>
            <person name="Horton D.L."/>
            <person name="Alikhan N.F."/>
            <person name="Baker D."/>
            <person name="Gharbi K."/>
            <person name="Hall N."/>
            <person name="Watson M."/>
            <person name="Adriaenssens E.M."/>
            <person name="Foster-Nyarko E."/>
            <person name="Jarju S."/>
            <person name="Secka A."/>
            <person name="Antonio M."/>
            <person name="Oren A."/>
            <person name="Chaudhuri R.R."/>
            <person name="La Ragione R."/>
            <person name="Hildebrand F."/>
            <person name="Pallen M.J."/>
        </authorList>
    </citation>
    <scope>NUCLEOTIDE SEQUENCE</scope>
    <source>
        <strain evidence="2">2830</strain>
    </source>
</reference>
<proteinExistence type="predicted"/>
<feature type="transmembrane region" description="Helical" evidence="1">
    <location>
        <begin position="45"/>
        <end position="66"/>
    </location>
</feature>
<organism evidence="2 3">
    <name type="scientific">Candidatus Avidehalobacter gallistercoris</name>
    <dbReference type="NCBI Taxonomy" id="2840694"/>
    <lineage>
        <taxon>Bacteria</taxon>
        <taxon>Bacillati</taxon>
        <taxon>Bacillota</taxon>
        <taxon>Clostridia</taxon>
        <taxon>Eubacteriales</taxon>
        <taxon>Peptococcaceae</taxon>
        <taxon>Peptococcaceae incertae sedis</taxon>
        <taxon>Candidatus Avidehalobacter</taxon>
    </lineage>
</organism>
<comment type="caution">
    <text evidence="2">The sequence shown here is derived from an EMBL/GenBank/DDBJ whole genome shotgun (WGS) entry which is preliminary data.</text>
</comment>
<keyword evidence="1" id="KW-0472">Membrane</keyword>
<protein>
    <submittedName>
        <fullName evidence="2">Uncharacterized protein</fullName>
    </submittedName>
</protein>
<sequence>MQQYDGLAYQVNRLALLLERVRLAEYVEIMQRPWLLARRSFLGGLFRGMGFALGFLLLSALALYILNLLVDLGIPVLGDFIADLLVYVESVQQAR</sequence>